<keyword evidence="4" id="KW-0805">Transcription regulation</keyword>
<feature type="transmembrane region" description="Helical" evidence="7">
    <location>
        <begin position="791"/>
        <end position="811"/>
    </location>
</feature>
<dbReference type="PRINTS" id="PR00344">
    <property type="entry name" value="BCTRLSENSOR"/>
</dbReference>
<feature type="modified residue" description="4-aspartylphosphate" evidence="6">
    <location>
        <position position="1160"/>
    </location>
</feature>
<reference evidence="13" key="1">
    <citation type="journal article" date="2019" name="Int. J. Syst. Evol. Microbiol.">
        <title>The Global Catalogue of Microorganisms (GCM) 10K type strain sequencing project: providing services to taxonomists for standard genome sequencing and annotation.</title>
        <authorList>
            <consortium name="The Broad Institute Genomics Platform"/>
            <consortium name="The Broad Institute Genome Sequencing Center for Infectious Disease"/>
            <person name="Wu L."/>
            <person name="Ma J."/>
        </authorList>
    </citation>
    <scope>NUCLEOTIDE SEQUENCE [LARGE SCALE GENOMIC DNA]</scope>
    <source>
        <strain evidence="13">KCTC 42217</strain>
    </source>
</reference>
<dbReference type="InterPro" id="IPR011110">
    <property type="entry name" value="Reg_prop"/>
</dbReference>
<evidence type="ECO:0000313" key="12">
    <source>
        <dbReference type="EMBL" id="MFD2162396.1"/>
    </source>
</evidence>
<dbReference type="PROSITE" id="PS50109">
    <property type="entry name" value="HIS_KIN"/>
    <property type="match status" value="1"/>
</dbReference>
<dbReference type="Pfam" id="PF00072">
    <property type="entry name" value="Response_reg"/>
    <property type="match status" value="1"/>
</dbReference>
<evidence type="ECO:0000313" key="13">
    <source>
        <dbReference type="Proteomes" id="UP001597387"/>
    </source>
</evidence>
<evidence type="ECO:0000256" key="4">
    <source>
        <dbReference type="ARBA" id="ARBA00023015"/>
    </source>
</evidence>
<keyword evidence="3 6" id="KW-0597">Phosphoprotein</keyword>
<proteinExistence type="predicted"/>
<dbReference type="SUPFAM" id="SSF46689">
    <property type="entry name" value="Homeodomain-like"/>
    <property type="match status" value="1"/>
</dbReference>
<keyword evidence="7" id="KW-0472">Membrane</keyword>
<evidence type="ECO:0000259" key="8">
    <source>
        <dbReference type="PROSITE" id="PS01124"/>
    </source>
</evidence>
<evidence type="ECO:0000259" key="11">
    <source>
        <dbReference type="PROSITE" id="PS50110"/>
    </source>
</evidence>
<feature type="domain" description="PKD" evidence="9">
    <location>
        <begin position="740"/>
        <end position="770"/>
    </location>
</feature>
<dbReference type="InterPro" id="IPR000601">
    <property type="entry name" value="PKD_dom"/>
</dbReference>
<evidence type="ECO:0000256" key="2">
    <source>
        <dbReference type="ARBA" id="ARBA00012438"/>
    </source>
</evidence>
<dbReference type="InterPro" id="IPR015943">
    <property type="entry name" value="WD40/YVTN_repeat-like_dom_sf"/>
</dbReference>
<gene>
    <name evidence="12" type="ORF">ACFSJU_08320</name>
</gene>
<dbReference type="SUPFAM" id="SSF55874">
    <property type="entry name" value="ATPase domain of HSP90 chaperone/DNA topoisomerase II/histidine kinase"/>
    <property type="match status" value="1"/>
</dbReference>
<evidence type="ECO:0000256" key="7">
    <source>
        <dbReference type="SAM" id="Phobius"/>
    </source>
</evidence>
<dbReference type="InterPro" id="IPR013783">
    <property type="entry name" value="Ig-like_fold"/>
</dbReference>
<sequence>MNRALIVLLLLTSFSSRSQTQEKNIFHYGLKDGLSFGIVNSITQDNKGFIWIATSDGLNRFDGHSFTVFKNEPNNPYGIASNHVQSVFKDSQGQLWVSSRNGLTSFDPGKQRFIRYHSGGNQQPARKDDITCVSESRDNNLWLATTDGFYYFNKKSKKFTTYNTENLNGLITNSILNIYEDSRGFLWVGTKEAGIQVFAVMGSQVKRQSGILTPVLNARINKIFEDKNQNVWVATSKGLFLYSRKENRFQLFNAEAFGLPGNIFLSVVENGDNEILVGLQDGGLYKVSKPDGKKYHFEPVRGSNGALVTKWSVQTLFLDKDKNIWLGTYGNGIYMMNSIPKKFSKFQIRKDLESPDFVRFYGITQDREGVFWLGTDGDGIYKVSDEGKVLKNYRADRRSGSITDNAVISALRDSKNRLWFGTYKGGLMRYDKASDSFRSYSYHSKNPHSLKYNDVRVIYEDSKQNIWVGTNGGGLNLFDSETETFNNWNPDNSAIASNDVRAITEDESGNLWIGTYGGGVNYFDIKRNAFFKLFESSSENDILVNNVVYALYLDKKRRLWIGTEGDGLVIYNIRTKEVTKYNEKNGLANNTVNAIKADSRGKVWLSTNKGISKVDLSEDRIYNYDESDGLQAGQFHEGSVLVSDNSGKMVFGGTEGCNFFDPNQIKANAVTPKVLITGLNIYGQPQDRNWLENIKDVTEAKQVELDPHQAVFSINYLTLNYAFPHEGQYAYMLEGLDKDWNFVKGQRSATYRYLEPGTYTFKVKASNEDGIWSDNYSSIDIIILPPWYKTWWAYFIYACLIGVAVYSLILYRTRQAKLKFEIKAAQFEAEKEKELHEKKINFFTNVSHEFRTPLTLIINPAKELLHDDSHNASMGNLNTIYRNARRLLSLVDQLLLFRKSESDMAKLKLVNLNISSVCQEVYLCFTHQARKKNIELSFHTVKENLEIIADREKMEIILFNLISNAIKNTREKGAVTISVSESEQNVTIEVKDTGTGIPDGVGERIFQQFYQVQNSNSASSGGFGIGLSLVKSFVESHKGSVIYESRVGQGTTFSVTLSKGKDHFKDAMIFEEINESSVFLEELVDESQMEQATDGRPTNVSESTEVYSDDKRILIVDDNLQIRQYVKQLFEGEYEILEAENGDKGLEMVQKYIPDVVISDIMMQGLSGIELCSRIKEDPALNHIPVILLTGSSSAEVKLKGIECGAEDFISKPFEREMLIARVAGILKSRSDLQNYFFNHITLKPDKSKISDEYKVFLDRCILIVEENLNEKQFGIKVLADKIAMSRSTLYSRIKSISGQSPNEFIRFIRLRKAAEMFISTECTVSEAAYNVGIKDIKHFREQFNKVFGMNPSDYIKKYRRKFHTTHTVRT</sequence>
<dbReference type="Pfam" id="PF00512">
    <property type="entry name" value="HisKA"/>
    <property type="match status" value="1"/>
</dbReference>
<dbReference type="Gene3D" id="3.40.50.2300">
    <property type="match status" value="1"/>
</dbReference>
<dbReference type="Gene3D" id="2.130.10.10">
    <property type="entry name" value="YVTN repeat-like/Quinoprotein amine dehydrogenase"/>
    <property type="match status" value="2"/>
</dbReference>
<dbReference type="InterPro" id="IPR011006">
    <property type="entry name" value="CheY-like_superfamily"/>
</dbReference>
<keyword evidence="5" id="KW-0804">Transcription</keyword>
<comment type="caution">
    <text evidence="12">The sequence shown here is derived from an EMBL/GenBank/DDBJ whole genome shotgun (WGS) entry which is preliminary data.</text>
</comment>
<dbReference type="CDD" id="cd00075">
    <property type="entry name" value="HATPase"/>
    <property type="match status" value="1"/>
</dbReference>
<dbReference type="InterPro" id="IPR018060">
    <property type="entry name" value="HTH_AraC"/>
</dbReference>
<dbReference type="Gene3D" id="1.10.10.60">
    <property type="entry name" value="Homeodomain-like"/>
    <property type="match status" value="1"/>
</dbReference>
<evidence type="ECO:0000256" key="1">
    <source>
        <dbReference type="ARBA" id="ARBA00000085"/>
    </source>
</evidence>
<dbReference type="InterPro" id="IPR004358">
    <property type="entry name" value="Sig_transdc_His_kin-like_C"/>
</dbReference>
<dbReference type="PROSITE" id="PS01124">
    <property type="entry name" value="HTH_ARAC_FAMILY_2"/>
    <property type="match status" value="1"/>
</dbReference>
<dbReference type="InterPro" id="IPR003594">
    <property type="entry name" value="HATPase_dom"/>
</dbReference>
<keyword evidence="7" id="KW-1133">Transmembrane helix</keyword>
<name>A0ABW4ZKV9_9SPHI</name>
<dbReference type="PROSITE" id="PS50110">
    <property type="entry name" value="RESPONSE_REGULATORY"/>
    <property type="match status" value="1"/>
</dbReference>
<dbReference type="InterPro" id="IPR005467">
    <property type="entry name" value="His_kinase_dom"/>
</dbReference>
<dbReference type="Gene3D" id="1.10.287.130">
    <property type="match status" value="1"/>
</dbReference>
<dbReference type="InterPro" id="IPR036890">
    <property type="entry name" value="HATPase_C_sf"/>
</dbReference>
<dbReference type="Pfam" id="PF02518">
    <property type="entry name" value="HATPase_c"/>
    <property type="match status" value="1"/>
</dbReference>
<evidence type="ECO:0000256" key="5">
    <source>
        <dbReference type="ARBA" id="ARBA00023163"/>
    </source>
</evidence>
<feature type="domain" description="HTH araC/xylS-type" evidence="8">
    <location>
        <begin position="1259"/>
        <end position="1358"/>
    </location>
</feature>
<dbReference type="SMART" id="SM00387">
    <property type="entry name" value="HATPase_c"/>
    <property type="match status" value="1"/>
</dbReference>
<dbReference type="InterPro" id="IPR003661">
    <property type="entry name" value="HisK_dim/P_dom"/>
</dbReference>
<keyword evidence="13" id="KW-1185">Reference proteome</keyword>
<dbReference type="Pfam" id="PF12833">
    <property type="entry name" value="HTH_18"/>
    <property type="match status" value="1"/>
</dbReference>
<dbReference type="Gene3D" id="3.30.565.10">
    <property type="entry name" value="Histidine kinase-like ATPase, C-terminal domain"/>
    <property type="match status" value="1"/>
</dbReference>
<dbReference type="Pfam" id="PF07494">
    <property type="entry name" value="Reg_prop"/>
    <property type="match status" value="8"/>
</dbReference>
<dbReference type="InterPro" id="IPR009057">
    <property type="entry name" value="Homeodomain-like_sf"/>
</dbReference>
<evidence type="ECO:0000259" key="10">
    <source>
        <dbReference type="PROSITE" id="PS50109"/>
    </source>
</evidence>
<dbReference type="PANTHER" id="PTHR43547">
    <property type="entry name" value="TWO-COMPONENT HISTIDINE KINASE"/>
    <property type="match status" value="1"/>
</dbReference>
<dbReference type="SMART" id="SM00388">
    <property type="entry name" value="HisKA"/>
    <property type="match status" value="1"/>
</dbReference>
<dbReference type="EMBL" id="JBHUHZ010000001">
    <property type="protein sequence ID" value="MFD2162396.1"/>
    <property type="molecule type" value="Genomic_DNA"/>
</dbReference>
<dbReference type="SUPFAM" id="SSF47384">
    <property type="entry name" value="Homodimeric domain of signal transducing histidine kinase"/>
    <property type="match status" value="1"/>
</dbReference>
<feature type="domain" description="Response regulatory" evidence="11">
    <location>
        <begin position="1112"/>
        <end position="1227"/>
    </location>
</feature>
<evidence type="ECO:0000256" key="6">
    <source>
        <dbReference type="PROSITE-ProRule" id="PRU00169"/>
    </source>
</evidence>
<feature type="domain" description="Histidine kinase" evidence="10">
    <location>
        <begin position="845"/>
        <end position="1061"/>
    </location>
</feature>
<comment type="catalytic activity">
    <reaction evidence="1">
        <text>ATP + protein L-histidine = ADP + protein N-phospho-L-histidine.</text>
        <dbReference type="EC" id="2.7.13.3"/>
    </reaction>
</comment>
<dbReference type="EC" id="2.7.13.3" evidence="2"/>
<dbReference type="CDD" id="cd00146">
    <property type="entry name" value="PKD"/>
    <property type="match status" value="1"/>
</dbReference>
<dbReference type="Gene3D" id="2.60.40.10">
    <property type="entry name" value="Immunoglobulins"/>
    <property type="match status" value="1"/>
</dbReference>
<dbReference type="SMART" id="SM00448">
    <property type="entry name" value="REC"/>
    <property type="match status" value="1"/>
</dbReference>
<dbReference type="Pfam" id="PF07495">
    <property type="entry name" value="Y_Y_Y"/>
    <property type="match status" value="1"/>
</dbReference>
<dbReference type="CDD" id="cd00082">
    <property type="entry name" value="HisKA"/>
    <property type="match status" value="1"/>
</dbReference>
<evidence type="ECO:0000256" key="3">
    <source>
        <dbReference type="ARBA" id="ARBA00022553"/>
    </source>
</evidence>
<dbReference type="InterPro" id="IPR036097">
    <property type="entry name" value="HisK_dim/P_sf"/>
</dbReference>
<organism evidence="12 13">
    <name type="scientific">Paradesertivirga mongoliensis</name>
    <dbReference type="NCBI Taxonomy" id="2100740"/>
    <lineage>
        <taxon>Bacteria</taxon>
        <taxon>Pseudomonadati</taxon>
        <taxon>Bacteroidota</taxon>
        <taxon>Sphingobacteriia</taxon>
        <taxon>Sphingobacteriales</taxon>
        <taxon>Sphingobacteriaceae</taxon>
        <taxon>Paradesertivirga</taxon>
    </lineage>
</organism>
<dbReference type="PROSITE" id="PS50093">
    <property type="entry name" value="PKD"/>
    <property type="match status" value="1"/>
</dbReference>
<protein>
    <recommendedName>
        <fullName evidence="2">histidine kinase</fullName>
        <ecNumber evidence="2">2.7.13.3</ecNumber>
    </recommendedName>
</protein>
<dbReference type="InterPro" id="IPR001789">
    <property type="entry name" value="Sig_transdc_resp-reg_receiver"/>
</dbReference>
<dbReference type="Proteomes" id="UP001597387">
    <property type="component" value="Unassembled WGS sequence"/>
</dbReference>
<keyword evidence="7" id="KW-0812">Transmembrane</keyword>
<dbReference type="InterPro" id="IPR011123">
    <property type="entry name" value="Y_Y_Y"/>
</dbReference>
<dbReference type="SUPFAM" id="SSF52172">
    <property type="entry name" value="CheY-like"/>
    <property type="match status" value="1"/>
</dbReference>
<dbReference type="SUPFAM" id="SSF63829">
    <property type="entry name" value="Calcium-dependent phosphotriesterase"/>
    <property type="match status" value="3"/>
</dbReference>
<dbReference type="SMART" id="SM00342">
    <property type="entry name" value="HTH_ARAC"/>
    <property type="match status" value="1"/>
</dbReference>
<dbReference type="RefSeq" id="WP_255903695.1">
    <property type="nucleotide sequence ID" value="NZ_JAFMZO010000003.1"/>
</dbReference>
<dbReference type="PANTHER" id="PTHR43547:SF2">
    <property type="entry name" value="HYBRID SIGNAL TRANSDUCTION HISTIDINE KINASE C"/>
    <property type="match status" value="1"/>
</dbReference>
<accession>A0ABW4ZKV9</accession>
<evidence type="ECO:0000259" key="9">
    <source>
        <dbReference type="PROSITE" id="PS50093"/>
    </source>
</evidence>